<protein>
    <submittedName>
        <fullName evidence="3">Glycosyltransferase family 2 protein</fullName>
    </submittedName>
</protein>
<dbReference type="Gene3D" id="3.90.550.10">
    <property type="entry name" value="Spore Coat Polysaccharide Biosynthesis Protein SpsA, Chain A"/>
    <property type="match status" value="1"/>
</dbReference>
<keyword evidence="4" id="KW-1185">Reference proteome</keyword>
<dbReference type="Proteomes" id="UP001145072">
    <property type="component" value="Unassembled WGS sequence"/>
</dbReference>
<dbReference type="SUPFAM" id="SSF53448">
    <property type="entry name" value="Nucleotide-diphospho-sugar transferases"/>
    <property type="match status" value="1"/>
</dbReference>
<dbReference type="EMBL" id="JAMQJZ010000003">
    <property type="protein sequence ID" value="MDC3419766.1"/>
    <property type="molecule type" value="Genomic_DNA"/>
</dbReference>
<sequence>MVNPSPLVSVITPTYNSSKFITSTIESVKNQTYHNWEMIIIDDCSRDHTVELVRQEQANDNRIKLIPLKENGGAAMARNTGMKQAKGKYIAFLDSDDLWTEKKLEEQIAFMEDNNFAFSFANYSIMDVDGNAAAKIIYAPRVVTYRSLLRNPGAIGCLTVVINREQIIDHMMPNIKSRQDFALWLKILRSGYKGYGINKTLAQYRKVPGSISSNKIKAAKKNWYVYRQLEQLNTLRSSWYFANYAVRSIKKTFF</sequence>
<reference evidence="3" key="1">
    <citation type="submission" date="2022-06" db="EMBL/GenBank/DDBJ databases">
        <title>Aquibacillus sp. a new bacterium isolated from soil saline samples.</title>
        <authorList>
            <person name="Galisteo C."/>
            <person name="De La Haba R."/>
            <person name="Sanchez-Porro C."/>
            <person name="Ventosa A."/>
        </authorList>
    </citation>
    <scope>NUCLEOTIDE SEQUENCE</scope>
    <source>
        <strain evidence="3">JCM 12387</strain>
    </source>
</reference>
<accession>A0A9X3WK38</accession>
<evidence type="ECO:0000259" key="2">
    <source>
        <dbReference type="Pfam" id="PF00535"/>
    </source>
</evidence>
<dbReference type="FunFam" id="3.90.550.10:FF:000130">
    <property type="entry name" value="Family 2 glycosyl transferase"/>
    <property type="match status" value="1"/>
</dbReference>
<evidence type="ECO:0000313" key="3">
    <source>
        <dbReference type="EMBL" id="MDC3419766.1"/>
    </source>
</evidence>
<dbReference type="GO" id="GO:0016758">
    <property type="term" value="F:hexosyltransferase activity"/>
    <property type="evidence" value="ECO:0007669"/>
    <property type="project" value="UniProtKB-ARBA"/>
</dbReference>
<dbReference type="AlphaFoldDB" id="A0A9X3WK38"/>
<feature type="domain" description="Glycosyltransferase 2-like" evidence="2">
    <location>
        <begin position="9"/>
        <end position="122"/>
    </location>
</feature>
<evidence type="ECO:0000256" key="1">
    <source>
        <dbReference type="ARBA" id="ARBA00006739"/>
    </source>
</evidence>
<dbReference type="RefSeq" id="WP_259867494.1">
    <property type="nucleotide sequence ID" value="NZ_JAMQJZ010000003.1"/>
</dbReference>
<dbReference type="CDD" id="cd00761">
    <property type="entry name" value="Glyco_tranf_GTA_type"/>
    <property type="match status" value="1"/>
</dbReference>
<name>A0A9X3WK38_9BACI</name>
<proteinExistence type="inferred from homology"/>
<dbReference type="PANTHER" id="PTHR22916">
    <property type="entry name" value="GLYCOSYLTRANSFERASE"/>
    <property type="match status" value="1"/>
</dbReference>
<dbReference type="Pfam" id="PF00535">
    <property type="entry name" value="Glycos_transf_2"/>
    <property type="match status" value="1"/>
</dbReference>
<dbReference type="InterPro" id="IPR001173">
    <property type="entry name" value="Glyco_trans_2-like"/>
</dbReference>
<dbReference type="InterPro" id="IPR029044">
    <property type="entry name" value="Nucleotide-diphossugar_trans"/>
</dbReference>
<gene>
    <name evidence="3" type="ORF">NC661_05220</name>
</gene>
<evidence type="ECO:0000313" key="4">
    <source>
        <dbReference type="Proteomes" id="UP001145072"/>
    </source>
</evidence>
<organism evidence="3 4">
    <name type="scientific">Aquibacillus koreensis</name>
    <dbReference type="NCBI Taxonomy" id="279446"/>
    <lineage>
        <taxon>Bacteria</taxon>
        <taxon>Bacillati</taxon>
        <taxon>Bacillota</taxon>
        <taxon>Bacilli</taxon>
        <taxon>Bacillales</taxon>
        <taxon>Bacillaceae</taxon>
        <taxon>Aquibacillus</taxon>
    </lineage>
</organism>
<comment type="similarity">
    <text evidence="1">Belongs to the glycosyltransferase 2 family.</text>
</comment>
<dbReference type="PANTHER" id="PTHR22916:SF3">
    <property type="entry name" value="UDP-GLCNAC:BETAGAL BETA-1,3-N-ACETYLGLUCOSAMINYLTRANSFERASE-LIKE PROTEIN 1"/>
    <property type="match status" value="1"/>
</dbReference>
<comment type="caution">
    <text evidence="3">The sequence shown here is derived from an EMBL/GenBank/DDBJ whole genome shotgun (WGS) entry which is preliminary data.</text>
</comment>